<reference evidence="2" key="2">
    <citation type="submission" date="2021-10" db="EMBL/GenBank/DDBJ databases">
        <title>Phylogenomics reveals ancestral predisposition of the termite-cultivated fungus Termitomyces towards a domesticated lifestyle.</title>
        <authorList>
            <person name="Auxier B."/>
            <person name="Grum-Grzhimaylo A."/>
            <person name="Cardenas M.E."/>
            <person name="Lodge J.D."/>
            <person name="Laessoe T."/>
            <person name="Pedersen O."/>
            <person name="Smith M.E."/>
            <person name="Kuyper T.W."/>
            <person name="Franco-Molano E.A."/>
            <person name="Baroni T.J."/>
            <person name="Aanen D.K."/>
        </authorList>
    </citation>
    <scope>NUCLEOTIDE SEQUENCE</scope>
    <source>
        <strain evidence="2">D49</strain>
    </source>
</reference>
<gene>
    <name evidence="2" type="ORF">H0H81_007106</name>
</gene>
<feature type="compositionally biased region" description="Polar residues" evidence="1">
    <location>
        <begin position="57"/>
        <end position="97"/>
    </location>
</feature>
<protein>
    <submittedName>
        <fullName evidence="2">Uncharacterized protein</fullName>
    </submittedName>
</protein>
<name>A0A9P7FSY5_9AGAR</name>
<dbReference type="OrthoDB" id="3261714at2759"/>
<sequence>MSARQPFVPNGTRPASRAAQNQKSQTQFTVDPTNPLHMKNLEKDQANRASTKAYPAKSSSGNTASGGDNRPLNTSSLVKRKNQQQGENASRRPSVTGNVPIRPGTADPHSKEQVQALQRNHTIAAPIPRQAVRPSSPGLSSSLASGVFAGNTAQNMFRMPDLPPGDAQTPNDMHIASSALGFSFSNPNPRAASDTQKNQLPSPPTSIRAASTRPFVVPDPAVPIPPFALNMGMSGGAQRVILNPDGSRGPNFDQIADTEESLAVNGKGTMLLKRSRADMDVDMNPDSPTEYKRHRNQEAYREKSAAPLHSSPTNHSSHSRNHSHTPEIGAHGHHRPTSYEQHQLQHPLTPPGNDRRALEHYYNPQRHGADDGPSAIDKLLGCDVTAYIEEHADQYERAVERWKQCTMAEWIAGADGQS</sequence>
<dbReference type="AlphaFoldDB" id="A0A9P7FSY5"/>
<accession>A0A9P7FSY5</accession>
<proteinExistence type="predicted"/>
<dbReference type="Proteomes" id="UP000717328">
    <property type="component" value="Unassembled WGS sequence"/>
</dbReference>
<keyword evidence="3" id="KW-1185">Reference proteome</keyword>
<dbReference type="EMBL" id="JABCKI010005901">
    <property type="protein sequence ID" value="KAG5636710.1"/>
    <property type="molecule type" value="Genomic_DNA"/>
</dbReference>
<feature type="compositionally biased region" description="Polar residues" evidence="1">
    <location>
        <begin position="18"/>
        <end position="32"/>
    </location>
</feature>
<reference evidence="2" key="1">
    <citation type="submission" date="2021-02" db="EMBL/GenBank/DDBJ databases">
        <authorList>
            <person name="Nieuwenhuis M."/>
            <person name="Van De Peppel L.J.J."/>
        </authorList>
    </citation>
    <scope>NUCLEOTIDE SEQUENCE</scope>
    <source>
        <strain evidence="2">D49</strain>
    </source>
</reference>
<comment type="caution">
    <text evidence="2">The sequence shown here is derived from an EMBL/GenBank/DDBJ whole genome shotgun (WGS) entry which is preliminary data.</text>
</comment>
<organism evidence="2 3">
    <name type="scientific">Sphagnurus paluster</name>
    <dbReference type="NCBI Taxonomy" id="117069"/>
    <lineage>
        <taxon>Eukaryota</taxon>
        <taxon>Fungi</taxon>
        <taxon>Dikarya</taxon>
        <taxon>Basidiomycota</taxon>
        <taxon>Agaricomycotina</taxon>
        <taxon>Agaricomycetes</taxon>
        <taxon>Agaricomycetidae</taxon>
        <taxon>Agaricales</taxon>
        <taxon>Tricholomatineae</taxon>
        <taxon>Lyophyllaceae</taxon>
        <taxon>Sphagnurus</taxon>
    </lineage>
</organism>
<feature type="compositionally biased region" description="Polar residues" evidence="1">
    <location>
        <begin position="183"/>
        <end position="200"/>
    </location>
</feature>
<feature type="region of interest" description="Disordered" evidence="1">
    <location>
        <begin position="1"/>
        <end position="116"/>
    </location>
</feature>
<evidence type="ECO:0000313" key="2">
    <source>
        <dbReference type="EMBL" id="KAG5636710.1"/>
    </source>
</evidence>
<feature type="region of interest" description="Disordered" evidence="1">
    <location>
        <begin position="179"/>
        <end position="204"/>
    </location>
</feature>
<feature type="region of interest" description="Disordered" evidence="1">
    <location>
        <begin position="275"/>
        <end position="358"/>
    </location>
</feature>
<evidence type="ECO:0000313" key="3">
    <source>
        <dbReference type="Proteomes" id="UP000717328"/>
    </source>
</evidence>
<evidence type="ECO:0000256" key="1">
    <source>
        <dbReference type="SAM" id="MobiDB-lite"/>
    </source>
</evidence>